<feature type="domain" description="J" evidence="9">
    <location>
        <begin position="192"/>
        <end position="245"/>
    </location>
</feature>
<accession>A0A3B0TA54</accession>
<keyword evidence="2 8" id="KW-0812">Transmembrane</keyword>
<dbReference type="PANTHER" id="PTHR12763:SF28">
    <property type="entry name" value="GEO10507P1-RELATED"/>
    <property type="match status" value="1"/>
</dbReference>
<keyword evidence="3" id="KW-0999">Mitochondrion inner membrane</keyword>
<comment type="similarity">
    <text evidence="7">Belongs to the TIM14 family.</text>
</comment>
<protein>
    <submittedName>
        <fullName evidence="10">FIG033376: Heat shock protein DnaJ-like</fullName>
    </submittedName>
</protein>
<evidence type="ECO:0000256" key="7">
    <source>
        <dbReference type="ARBA" id="ARBA00038105"/>
    </source>
</evidence>
<comment type="subcellular location">
    <subcellularLocation>
        <location evidence="1">Mitochondrion inner membrane</location>
        <topology evidence="1">Single-pass membrane protein</topology>
    </subcellularLocation>
</comment>
<dbReference type="Pfam" id="PF00226">
    <property type="entry name" value="DnaJ"/>
    <property type="match status" value="1"/>
</dbReference>
<evidence type="ECO:0000256" key="1">
    <source>
        <dbReference type="ARBA" id="ARBA00004434"/>
    </source>
</evidence>
<evidence type="ECO:0000256" key="2">
    <source>
        <dbReference type="ARBA" id="ARBA00022692"/>
    </source>
</evidence>
<keyword evidence="5" id="KW-0496">Mitochondrion</keyword>
<dbReference type="PANTHER" id="PTHR12763">
    <property type="match status" value="1"/>
</dbReference>
<sequence>MQWFFLAIVVLSMLILVSGPLVNVNPKVLARALRVTGGLLALGAAALLFYVGRTGFAIPLAALGVMLLGRGLGGRGFRYSAGNARKSAGQTSTVRTGWLEMQLDHDTGEMSGRFTRGLLAGRSFADLSRAEIVEAHGELLALDGQSAQLLEAYLDRHFEGWHEGRGARGASAGARAGGGAGGGGSGPMSMAEAYEILGLEPGASDAQISAAHRRLMKNLHPDQGGSTFLAAKVNQAKDVAMGHKR</sequence>
<evidence type="ECO:0000256" key="5">
    <source>
        <dbReference type="ARBA" id="ARBA00023128"/>
    </source>
</evidence>
<reference evidence="10" key="1">
    <citation type="submission" date="2018-06" db="EMBL/GenBank/DDBJ databases">
        <authorList>
            <person name="Zhirakovskaya E."/>
        </authorList>
    </citation>
    <scope>NUCLEOTIDE SEQUENCE</scope>
</reference>
<evidence type="ECO:0000313" key="10">
    <source>
        <dbReference type="EMBL" id="VAW10267.1"/>
    </source>
</evidence>
<evidence type="ECO:0000259" key="9">
    <source>
        <dbReference type="PROSITE" id="PS50076"/>
    </source>
</evidence>
<proteinExistence type="inferred from homology"/>
<dbReference type="InterPro" id="IPR001623">
    <property type="entry name" value="DnaJ_domain"/>
</dbReference>
<keyword evidence="4 8" id="KW-1133">Transmembrane helix</keyword>
<dbReference type="CDD" id="cd06257">
    <property type="entry name" value="DnaJ"/>
    <property type="match status" value="1"/>
</dbReference>
<dbReference type="GO" id="GO:0005743">
    <property type="term" value="C:mitochondrial inner membrane"/>
    <property type="evidence" value="ECO:0007669"/>
    <property type="project" value="UniProtKB-SubCell"/>
</dbReference>
<dbReference type="PROSITE" id="PS50076">
    <property type="entry name" value="DNAJ_2"/>
    <property type="match status" value="1"/>
</dbReference>
<evidence type="ECO:0000256" key="3">
    <source>
        <dbReference type="ARBA" id="ARBA00022792"/>
    </source>
</evidence>
<dbReference type="SMART" id="SM00271">
    <property type="entry name" value="DnaJ"/>
    <property type="match status" value="1"/>
</dbReference>
<dbReference type="Gene3D" id="1.10.287.110">
    <property type="entry name" value="DnaJ domain"/>
    <property type="match status" value="1"/>
</dbReference>
<keyword evidence="6 8" id="KW-0472">Membrane</keyword>
<dbReference type="InterPro" id="IPR036869">
    <property type="entry name" value="J_dom_sf"/>
</dbReference>
<keyword evidence="10" id="KW-0346">Stress response</keyword>
<dbReference type="SUPFAM" id="SSF46565">
    <property type="entry name" value="Chaperone J-domain"/>
    <property type="match status" value="1"/>
</dbReference>
<name>A0A3B0TA54_9ZZZZ</name>
<gene>
    <name evidence="10" type="ORF">MNBD_ALPHA09-1053</name>
</gene>
<evidence type="ECO:0000256" key="4">
    <source>
        <dbReference type="ARBA" id="ARBA00022989"/>
    </source>
</evidence>
<evidence type="ECO:0000256" key="8">
    <source>
        <dbReference type="SAM" id="Phobius"/>
    </source>
</evidence>
<dbReference type="EMBL" id="UOEM01000009">
    <property type="protein sequence ID" value="VAW10267.1"/>
    <property type="molecule type" value="Genomic_DNA"/>
</dbReference>
<dbReference type="AlphaFoldDB" id="A0A3B0TA54"/>
<organism evidence="10">
    <name type="scientific">hydrothermal vent metagenome</name>
    <dbReference type="NCBI Taxonomy" id="652676"/>
    <lineage>
        <taxon>unclassified sequences</taxon>
        <taxon>metagenomes</taxon>
        <taxon>ecological metagenomes</taxon>
    </lineage>
</organism>
<feature type="transmembrane region" description="Helical" evidence="8">
    <location>
        <begin position="40"/>
        <end position="68"/>
    </location>
</feature>
<evidence type="ECO:0000256" key="6">
    <source>
        <dbReference type="ARBA" id="ARBA00023136"/>
    </source>
</evidence>